<dbReference type="Proteomes" id="UP001642484">
    <property type="component" value="Unassembled WGS sequence"/>
</dbReference>
<organism evidence="1 2">
    <name type="scientific">Durusdinium trenchii</name>
    <dbReference type="NCBI Taxonomy" id="1381693"/>
    <lineage>
        <taxon>Eukaryota</taxon>
        <taxon>Sar</taxon>
        <taxon>Alveolata</taxon>
        <taxon>Dinophyceae</taxon>
        <taxon>Suessiales</taxon>
        <taxon>Symbiodiniaceae</taxon>
        <taxon>Durusdinium</taxon>
    </lineage>
</organism>
<gene>
    <name evidence="1" type="ORF">CCMP2556_LOCUS34002</name>
</gene>
<name>A0ABP0P396_9DINO</name>
<keyword evidence="2" id="KW-1185">Reference proteome</keyword>
<dbReference type="EMBL" id="CAXAMN010022417">
    <property type="protein sequence ID" value="CAK9069170.1"/>
    <property type="molecule type" value="Genomic_DNA"/>
</dbReference>
<sequence>MSDCLGGVDNLRVLASLPAATLHPAFERARIPATALAERVYAAVEIIQIGLVWRISRQAYALPDIDPLVPESAHVSSAAAAGFATPASIRTTGSPTKRVKMSTAVDQLDESEVDLLDGSEIEQSYGNFREAVGADPLVDADPTVEQITAMHTKVLKRNEAPYADFSALCF</sequence>
<proteinExistence type="predicted"/>
<reference evidence="1 2" key="1">
    <citation type="submission" date="2024-02" db="EMBL/GenBank/DDBJ databases">
        <authorList>
            <person name="Chen Y."/>
            <person name="Shah S."/>
            <person name="Dougan E. K."/>
            <person name="Thang M."/>
            <person name="Chan C."/>
        </authorList>
    </citation>
    <scope>NUCLEOTIDE SEQUENCE [LARGE SCALE GENOMIC DNA]</scope>
</reference>
<accession>A0ABP0P396</accession>
<evidence type="ECO:0000313" key="2">
    <source>
        <dbReference type="Proteomes" id="UP001642484"/>
    </source>
</evidence>
<comment type="caution">
    <text evidence="1">The sequence shown here is derived from an EMBL/GenBank/DDBJ whole genome shotgun (WGS) entry which is preliminary data.</text>
</comment>
<protein>
    <submittedName>
        <fullName evidence="1">Uncharacterized protein</fullName>
    </submittedName>
</protein>
<evidence type="ECO:0000313" key="1">
    <source>
        <dbReference type="EMBL" id="CAK9069170.1"/>
    </source>
</evidence>